<dbReference type="RefSeq" id="XP_049132932.1">
    <property type="nucleotide sequence ID" value="XM_049276975.1"/>
</dbReference>
<sequence>MLSRYFPIFFMALCPLIGIGNQAYSVISQENEDTGQWVFAVYADGYQAKDEEGNQAPVDIVGINTKSKRLTVQSAMNGLDTTEPRLKMRQVLKECWTLANLEPSELKEVLGYRIENKDMQAAIADCRKEMGLQSGDSFEIASTDTEQTHTTCWERLGKTIFSSAIKGAIADFDINKQLVQVKVDNGGAYDHVYYEFS</sequence>
<comment type="caution">
    <text evidence="2">The sequence shown here is derived from an EMBL/GenBank/DDBJ whole genome shotgun (WGS) entry which is preliminary data.</text>
</comment>
<dbReference type="AlphaFoldDB" id="A0AA37URE6"/>
<organism evidence="2 3">
    <name type="scientific">Colletotrichum spaethianum</name>
    <dbReference type="NCBI Taxonomy" id="700344"/>
    <lineage>
        <taxon>Eukaryota</taxon>
        <taxon>Fungi</taxon>
        <taxon>Dikarya</taxon>
        <taxon>Ascomycota</taxon>
        <taxon>Pezizomycotina</taxon>
        <taxon>Sordariomycetes</taxon>
        <taxon>Hypocreomycetidae</taxon>
        <taxon>Glomerellales</taxon>
        <taxon>Glomerellaceae</taxon>
        <taxon>Colletotrichum</taxon>
        <taxon>Colletotrichum spaethianum species complex</taxon>
    </lineage>
</organism>
<accession>A0AA37URE6</accession>
<feature type="chain" id="PRO_5041384957" evidence="1">
    <location>
        <begin position="24"/>
        <end position="197"/>
    </location>
</feature>
<gene>
    <name evidence="2" type="ORF">ColSpa_10763</name>
</gene>
<keyword evidence="3" id="KW-1185">Reference proteome</keyword>
<evidence type="ECO:0000256" key="1">
    <source>
        <dbReference type="SAM" id="SignalP"/>
    </source>
</evidence>
<keyword evidence="1" id="KW-0732">Signal</keyword>
<evidence type="ECO:0000313" key="2">
    <source>
        <dbReference type="EMBL" id="GKT50582.1"/>
    </source>
</evidence>
<reference evidence="2 3" key="1">
    <citation type="submission" date="2022-03" db="EMBL/GenBank/DDBJ databases">
        <title>Genome data of Colletotrichum spp.</title>
        <authorList>
            <person name="Utami Y.D."/>
            <person name="Hiruma K."/>
        </authorList>
    </citation>
    <scope>NUCLEOTIDE SEQUENCE [LARGE SCALE GENOMIC DNA]</scope>
    <source>
        <strain evidence="2 3">MAFF 239500</strain>
    </source>
</reference>
<feature type="signal peptide" evidence="1">
    <location>
        <begin position="1"/>
        <end position="23"/>
    </location>
</feature>
<proteinExistence type="predicted"/>
<name>A0AA37URE6_9PEZI</name>
<dbReference type="Proteomes" id="UP001055115">
    <property type="component" value="Unassembled WGS sequence"/>
</dbReference>
<dbReference type="GeneID" id="73331565"/>
<protein>
    <submittedName>
        <fullName evidence="2">Uncharacterized protein</fullName>
    </submittedName>
</protein>
<dbReference type="EMBL" id="BQXU01000039">
    <property type="protein sequence ID" value="GKT50582.1"/>
    <property type="molecule type" value="Genomic_DNA"/>
</dbReference>
<evidence type="ECO:0000313" key="3">
    <source>
        <dbReference type="Proteomes" id="UP001055115"/>
    </source>
</evidence>